<feature type="domain" description="Reverse transcriptase" evidence="3">
    <location>
        <begin position="49"/>
        <end position="106"/>
    </location>
</feature>
<evidence type="ECO:0000313" key="5">
    <source>
        <dbReference type="EMBL" id="KAA3484238.1"/>
    </source>
</evidence>
<dbReference type="EMBL" id="SMMG02000002">
    <property type="protein sequence ID" value="KAA3484238.1"/>
    <property type="molecule type" value="Genomic_DNA"/>
</dbReference>
<dbReference type="InterPro" id="IPR000477">
    <property type="entry name" value="RT_dom"/>
</dbReference>
<dbReference type="Gene3D" id="3.30.70.270">
    <property type="match status" value="2"/>
</dbReference>
<dbReference type="Proteomes" id="UP000325315">
    <property type="component" value="Unassembled WGS sequence"/>
</dbReference>
<name>A0A5B6WS99_9ROSI</name>
<evidence type="ECO:0000259" key="3">
    <source>
        <dbReference type="Pfam" id="PF00078"/>
    </source>
</evidence>
<dbReference type="InterPro" id="IPR050951">
    <property type="entry name" value="Retrovirus_Pol_polyprotein"/>
</dbReference>
<evidence type="ECO:0000256" key="1">
    <source>
        <dbReference type="ARBA" id="ARBA00023268"/>
    </source>
</evidence>
<dbReference type="CDD" id="cd01647">
    <property type="entry name" value="RT_LTR"/>
    <property type="match status" value="1"/>
</dbReference>
<keyword evidence="6" id="KW-1185">Reference proteome</keyword>
<keyword evidence="1" id="KW-0511">Multifunctional enzyme</keyword>
<keyword evidence="2" id="KW-0812">Transmembrane</keyword>
<dbReference type="PANTHER" id="PTHR37984:SF5">
    <property type="entry name" value="PROTEIN NYNRIN-LIKE"/>
    <property type="match status" value="1"/>
</dbReference>
<dbReference type="FunFam" id="3.30.70.270:FF:000003">
    <property type="entry name" value="Transposon Ty3-G Gag-Pol polyprotein"/>
    <property type="match status" value="1"/>
</dbReference>
<feature type="domain" description="Reverse transcriptase/retrotransposon-derived protein RNase H-like" evidence="4">
    <location>
        <begin position="163"/>
        <end position="220"/>
    </location>
</feature>
<dbReference type="FunFam" id="3.30.70.270:FF:000020">
    <property type="entry name" value="Transposon Tf2-6 polyprotein-like Protein"/>
    <property type="match status" value="1"/>
</dbReference>
<dbReference type="InterPro" id="IPR043502">
    <property type="entry name" value="DNA/RNA_pol_sf"/>
</dbReference>
<feature type="transmembrane region" description="Helical" evidence="2">
    <location>
        <begin position="95"/>
        <end position="116"/>
    </location>
</feature>
<keyword evidence="2" id="KW-0472">Membrane</keyword>
<dbReference type="InterPro" id="IPR041577">
    <property type="entry name" value="RT_RNaseH_2"/>
</dbReference>
<dbReference type="Pfam" id="PF00078">
    <property type="entry name" value="RVT_1"/>
    <property type="match status" value="1"/>
</dbReference>
<proteinExistence type="predicted"/>
<evidence type="ECO:0000313" key="6">
    <source>
        <dbReference type="Proteomes" id="UP000325315"/>
    </source>
</evidence>
<evidence type="ECO:0000259" key="4">
    <source>
        <dbReference type="Pfam" id="PF17919"/>
    </source>
</evidence>
<dbReference type="AlphaFoldDB" id="A0A5B6WS99"/>
<sequence length="220" mass="25600">MKNKYSFPRINDLFDQFKSATVFSKIDLRSGFYQLKVREVDIPKMLSELGTFVVVFIDDILIYSKFELEHEEHLRIILQTLHEKIFYAKLSKCKFWLCEVMFLGFVVSVVGIRVDSKKIKLRNVNEIRSFHGLGGYYRRFIEGFSLIVAPMAKLLRKSTPFKWTKEQQASFEKLKSVVTQVPVLVQPKSRKDHVVYNDAYHTGLGCVLMQDGKVVAYASR</sequence>
<dbReference type="InterPro" id="IPR043128">
    <property type="entry name" value="Rev_trsase/Diguanyl_cyclase"/>
</dbReference>
<comment type="caution">
    <text evidence="5">The sequence shown here is derived from an EMBL/GenBank/DDBJ whole genome shotgun (WGS) entry which is preliminary data.</text>
</comment>
<gene>
    <name evidence="5" type="ORF">EPI10_006333</name>
</gene>
<dbReference type="SUPFAM" id="SSF56672">
    <property type="entry name" value="DNA/RNA polymerases"/>
    <property type="match status" value="1"/>
</dbReference>
<dbReference type="PANTHER" id="PTHR37984">
    <property type="entry name" value="PROTEIN CBG26694"/>
    <property type="match status" value="1"/>
</dbReference>
<protein>
    <submittedName>
        <fullName evidence="5">Retrovirus-related Pol polyprotein from transposon 297 family</fullName>
    </submittedName>
</protein>
<dbReference type="Pfam" id="PF17919">
    <property type="entry name" value="RT_RNaseH_2"/>
    <property type="match status" value="1"/>
</dbReference>
<keyword evidence="2" id="KW-1133">Transmembrane helix</keyword>
<organism evidence="5 6">
    <name type="scientific">Gossypium australe</name>
    <dbReference type="NCBI Taxonomy" id="47621"/>
    <lineage>
        <taxon>Eukaryota</taxon>
        <taxon>Viridiplantae</taxon>
        <taxon>Streptophyta</taxon>
        <taxon>Embryophyta</taxon>
        <taxon>Tracheophyta</taxon>
        <taxon>Spermatophyta</taxon>
        <taxon>Magnoliopsida</taxon>
        <taxon>eudicotyledons</taxon>
        <taxon>Gunneridae</taxon>
        <taxon>Pentapetalae</taxon>
        <taxon>rosids</taxon>
        <taxon>malvids</taxon>
        <taxon>Malvales</taxon>
        <taxon>Malvaceae</taxon>
        <taxon>Malvoideae</taxon>
        <taxon>Gossypium</taxon>
    </lineage>
</organism>
<accession>A0A5B6WS99</accession>
<dbReference type="GO" id="GO:0003824">
    <property type="term" value="F:catalytic activity"/>
    <property type="evidence" value="ECO:0007669"/>
    <property type="project" value="UniProtKB-KW"/>
</dbReference>
<dbReference type="OrthoDB" id="1667550at2759"/>
<evidence type="ECO:0000256" key="2">
    <source>
        <dbReference type="SAM" id="Phobius"/>
    </source>
</evidence>
<reference evidence="6" key="1">
    <citation type="journal article" date="2019" name="Plant Biotechnol. J.">
        <title>Genome sequencing of the Australian wild diploid species Gossypium australe highlights disease resistance and delayed gland morphogenesis.</title>
        <authorList>
            <person name="Cai Y."/>
            <person name="Cai X."/>
            <person name="Wang Q."/>
            <person name="Wang P."/>
            <person name="Zhang Y."/>
            <person name="Cai C."/>
            <person name="Xu Y."/>
            <person name="Wang K."/>
            <person name="Zhou Z."/>
            <person name="Wang C."/>
            <person name="Geng S."/>
            <person name="Li B."/>
            <person name="Dong Q."/>
            <person name="Hou Y."/>
            <person name="Wang H."/>
            <person name="Ai P."/>
            <person name="Liu Z."/>
            <person name="Yi F."/>
            <person name="Sun M."/>
            <person name="An G."/>
            <person name="Cheng J."/>
            <person name="Zhang Y."/>
            <person name="Shi Q."/>
            <person name="Xie Y."/>
            <person name="Shi X."/>
            <person name="Chang Y."/>
            <person name="Huang F."/>
            <person name="Chen Y."/>
            <person name="Hong S."/>
            <person name="Mi L."/>
            <person name="Sun Q."/>
            <person name="Zhang L."/>
            <person name="Zhou B."/>
            <person name="Peng R."/>
            <person name="Zhang X."/>
            <person name="Liu F."/>
        </authorList>
    </citation>
    <scope>NUCLEOTIDE SEQUENCE [LARGE SCALE GENOMIC DNA]</scope>
    <source>
        <strain evidence="6">cv. PA1801</strain>
    </source>
</reference>